<comment type="function">
    <text evidence="7">Cytochromes P450 are a group of heme-thiolate monooxygenases. They oxidize a variety of structurally unrelated compounds, including steroids, fatty acids, and xenobiotics.</text>
</comment>
<feature type="binding site" description="axial binding residue" evidence="8">
    <location>
        <position position="331"/>
    </location>
    <ligand>
        <name>heme</name>
        <dbReference type="ChEBI" id="CHEBI:30413"/>
    </ligand>
    <ligandPart>
        <name>Fe</name>
        <dbReference type="ChEBI" id="CHEBI:18248"/>
    </ligandPart>
</feature>
<dbReference type="Proteomes" id="UP000298663">
    <property type="component" value="Unassembled WGS sequence"/>
</dbReference>
<dbReference type="InterPro" id="IPR001128">
    <property type="entry name" value="Cyt_P450"/>
</dbReference>
<dbReference type="InterPro" id="IPR036396">
    <property type="entry name" value="Cyt_P450_sf"/>
</dbReference>
<comment type="similarity">
    <text evidence="1 9">Belongs to the cytochrome P450 family.</text>
</comment>
<sequence>MPTVQHSVGVMVEFLNEKADKGESFNIHPFYQELTMDVIERIAMGQKGSRQFQNPFIEDLKGVFTRKLNLFFAVIPYTFPFVKNILRKILWYISSYRRSSFRELMEQFARLVHERKDARERGERVELDEFGNARVDFIDVFLDAECDEVHEKNEFSRSGQKVEKKLRAAEVVSQCFIFLLAGFDTTANSLAYVSFCLAKNPSIQRRLQQEIEEICADNEVTYDQLQKLTFMDKVIKESLRLYPLAAMWVFDFIFRRHLCYCSASSRLCMKSTTLGKIDVKEGDYVQADVFSVHYDDKPWPNPEKFDPDRWNSDEKRHPLAWLPFGAGPRICVGMRLALLEQKLALVHILQKFNVVAAPDTEDKLDLVGNSVLQPKSVTVKLLSR</sequence>
<name>A0A4U5ME63_STECR</name>
<comment type="cofactor">
    <cofactor evidence="8">
        <name>heme</name>
        <dbReference type="ChEBI" id="CHEBI:30413"/>
    </cofactor>
</comment>
<dbReference type="SUPFAM" id="SSF48264">
    <property type="entry name" value="Cytochrome P450"/>
    <property type="match status" value="1"/>
</dbReference>
<dbReference type="PROSITE" id="PS00086">
    <property type="entry name" value="CYTOCHROME_P450"/>
    <property type="match status" value="1"/>
</dbReference>
<dbReference type="GO" id="GO:0016705">
    <property type="term" value="F:oxidoreductase activity, acting on paired donors, with incorporation or reduction of molecular oxygen"/>
    <property type="evidence" value="ECO:0007669"/>
    <property type="project" value="InterPro"/>
</dbReference>
<evidence type="ECO:0000256" key="9">
    <source>
        <dbReference type="RuleBase" id="RU000461"/>
    </source>
</evidence>
<dbReference type="InterPro" id="IPR002401">
    <property type="entry name" value="Cyt_P450_E_grp-I"/>
</dbReference>
<protein>
    <recommendedName>
        <fullName evidence="12">Cytochrome P450</fullName>
    </recommendedName>
</protein>
<evidence type="ECO:0000256" key="3">
    <source>
        <dbReference type="ARBA" id="ARBA00022723"/>
    </source>
</evidence>
<evidence type="ECO:0000256" key="8">
    <source>
        <dbReference type="PIRSR" id="PIRSR602401-1"/>
    </source>
</evidence>
<dbReference type="PRINTS" id="PR00463">
    <property type="entry name" value="EP450I"/>
</dbReference>
<evidence type="ECO:0000313" key="11">
    <source>
        <dbReference type="Proteomes" id="UP000298663"/>
    </source>
</evidence>
<keyword evidence="4 9" id="KW-0560">Oxidoreductase</keyword>
<dbReference type="EMBL" id="AZBU02000008">
    <property type="protein sequence ID" value="TKR67163.1"/>
    <property type="molecule type" value="Genomic_DNA"/>
</dbReference>
<evidence type="ECO:0000256" key="5">
    <source>
        <dbReference type="ARBA" id="ARBA00023004"/>
    </source>
</evidence>
<evidence type="ECO:0000256" key="4">
    <source>
        <dbReference type="ARBA" id="ARBA00023002"/>
    </source>
</evidence>
<keyword evidence="3 8" id="KW-0479">Metal-binding</keyword>
<proteinExistence type="inferred from homology"/>
<organism evidence="10 11">
    <name type="scientific">Steinernema carpocapsae</name>
    <name type="common">Entomopathogenic nematode</name>
    <dbReference type="NCBI Taxonomy" id="34508"/>
    <lineage>
        <taxon>Eukaryota</taxon>
        <taxon>Metazoa</taxon>
        <taxon>Ecdysozoa</taxon>
        <taxon>Nematoda</taxon>
        <taxon>Chromadorea</taxon>
        <taxon>Rhabditida</taxon>
        <taxon>Tylenchina</taxon>
        <taxon>Panagrolaimomorpha</taxon>
        <taxon>Strongyloidoidea</taxon>
        <taxon>Steinernematidae</taxon>
        <taxon>Steinernema</taxon>
    </lineage>
</organism>
<dbReference type="PANTHER" id="PTHR24302:SF15">
    <property type="entry name" value="FATTY-ACID PEROXYGENASE"/>
    <property type="match status" value="1"/>
</dbReference>
<evidence type="ECO:0000256" key="1">
    <source>
        <dbReference type="ARBA" id="ARBA00010617"/>
    </source>
</evidence>
<dbReference type="GO" id="GO:0008395">
    <property type="term" value="F:steroid hydroxylase activity"/>
    <property type="evidence" value="ECO:0007669"/>
    <property type="project" value="TreeGrafter"/>
</dbReference>
<keyword evidence="2 8" id="KW-0349">Heme</keyword>
<keyword evidence="5 8" id="KW-0408">Iron</keyword>
<reference evidence="10 11" key="1">
    <citation type="journal article" date="2015" name="Genome Biol.">
        <title>Comparative genomics of Steinernema reveals deeply conserved gene regulatory networks.</title>
        <authorList>
            <person name="Dillman A.R."/>
            <person name="Macchietto M."/>
            <person name="Porter C.F."/>
            <person name="Rogers A."/>
            <person name="Williams B."/>
            <person name="Antoshechkin I."/>
            <person name="Lee M.M."/>
            <person name="Goodwin Z."/>
            <person name="Lu X."/>
            <person name="Lewis E.E."/>
            <person name="Goodrich-Blair H."/>
            <person name="Stock S.P."/>
            <person name="Adams B.J."/>
            <person name="Sternberg P.W."/>
            <person name="Mortazavi A."/>
        </authorList>
    </citation>
    <scope>NUCLEOTIDE SEQUENCE [LARGE SCALE GENOMIC DNA]</scope>
    <source>
        <strain evidence="10 11">ALL</strain>
    </source>
</reference>
<reference evidence="10 11" key="2">
    <citation type="journal article" date="2019" name="G3 (Bethesda)">
        <title>Hybrid Assembly of the Genome of the Entomopathogenic Nematode Steinernema carpocapsae Identifies the X-Chromosome.</title>
        <authorList>
            <person name="Serra L."/>
            <person name="Macchietto M."/>
            <person name="Macias-Munoz A."/>
            <person name="McGill C.J."/>
            <person name="Rodriguez I.M."/>
            <person name="Rodriguez B."/>
            <person name="Murad R."/>
            <person name="Mortazavi A."/>
        </authorList>
    </citation>
    <scope>NUCLEOTIDE SEQUENCE [LARGE SCALE GENOMIC DNA]</scope>
    <source>
        <strain evidence="10 11">ALL</strain>
    </source>
</reference>
<evidence type="ECO:0000256" key="7">
    <source>
        <dbReference type="ARBA" id="ARBA00043906"/>
    </source>
</evidence>
<gene>
    <name evidence="10" type="ORF">L596_023356</name>
</gene>
<evidence type="ECO:0000256" key="2">
    <source>
        <dbReference type="ARBA" id="ARBA00022617"/>
    </source>
</evidence>
<comment type="caution">
    <text evidence="10">The sequence shown here is derived from an EMBL/GenBank/DDBJ whole genome shotgun (WGS) entry which is preliminary data.</text>
</comment>
<dbReference type="GO" id="GO:0020037">
    <property type="term" value="F:heme binding"/>
    <property type="evidence" value="ECO:0007669"/>
    <property type="project" value="InterPro"/>
</dbReference>
<dbReference type="Gene3D" id="1.10.630.10">
    <property type="entry name" value="Cytochrome P450"/>
    <property type="match status" value="1"/>
</dbReference>
<keyword evidence="11" id="KW-1185">Reference proteome</keyword>
<evidence type="ECO:0000313" key="10">
    <source>
        <dbReference type="EMBL" id="TKR67163.1"/>
    </source>
</evidence>
<evidence type="ECO:0000256" key="6">
    <source>
        <dbReference type="ARBA" id="ARBA00023033"/>
    </source>
</evidence>
<keyword evidence="6 9" id="KW-0503">Monooxygenase</keyword>
<evidence type="ECO:0008006" key="12">
    <source>
        <dbReference type="Google" id="ProtNLM"/>
    </source>
</evidence>
<dbReference type="InterPro" id="IPR017972">
    <property type="entry name" value="Cyt_P450_CS"/>
</dbReference>
<dbReference type="AlphaFoldDB" id="A0A4U5ME63"/>
<dbReference type="PRINTS" id="PR00385">
    <property type="entry name" value="P450"/>
</dbReference>
<dbReference type="GO" id="GO:0005506">
    <property type="term" value="F:iron ion binding"/>
    <property type="evidence" value="ECO:0007669"/>
    <property type="project" value="InterPro"/>
</dbReference>
<dbReference type="OrthoDB" id="2789670at2759"/>
<dbReference type="InterPro" id="IPR050705">
    <property type="entry name" value="Cytochrome_P450_3A"/>
</dbReference>
<dbReference type="STRING" id="34508.A0A4U5ME63"/>
<dbReference type="Pfam" id="PF00067">
    <property type="entry name" value="p450"/>
    <property type="match status" value="1"/>
</dbReference>
<dbReference type="PANTHER" id="PTHR24302">
    <property type="entry name" value="CYTOCHROME P450 FAMILY 3"/>
    <property type="match status" value="1"/>
</dbReference>
<accession>A0A4U5ME63</accession>